<dbReference type="InterPro" id="IPR000563">
    <property type="entry name" value="Flag_FliH"/>
</dbReference>
<evidence type="ECO:0000256" key="4">
    <source>
        <dbReference type="ARBA" id="ARBA00016507"/>
    </source>
</evidence>
<organism evidence="11 12">
    <name type="scientific">Vogesella oryzagri</name>
    <dbReference type="NCBI Taxonomy" id="3160864"/>
    <lineage>
        <taxon>Bacteria</taxon>
        <taxon>Pseudomonadati</taxon>
        <taxon>Pseudomonadota</taxon>
        <taxon>Betaproteobacteria</taxon>
        <taxon>Neisseriales</taxon>
        <taxon>Chromobacteriaceae</taxon>
        <taxon>Vogesella</taxon>
    </lineage>
</organism>
<evidence type="ECO:0000259" key="10">
    <source>
        <dbReference type="Pfam" id="PF02108"/>
    </source>
</evidence>
<evidence type="ECO:0000256" key="5">
    <source>
        <dbReference type="ARBA" id="ARBA00022448"/>
    </source>
</evidence>
<feature type="domain" description="Flagellar assembly protein FliH/Type III secretion system HrpE" evidence="10">
    <location>
        <begin position="87"/>
        <end position="209"/>
    </location>
</feature>
<dbReference type="PRINTS" id="PR01003">
    <property type="entry name" value="FLGFLIH"/>
</dbReference>
<dbReference type="Proteomes" id="UP001433638">
    <property type="component" value="Unassembled WGS sequence"/>
</dbReference>
<evidence type="ECO:0000256" key="2">
    <source>
        <dbReference type="ARBA" id="ARBA00004496"/>
    </source>
</evidence>
<keyword evidence="11" id="KW-0966">Cell projection</keyword>
<dbReference type="PANTHER" id="PTHR34982:SF1">
    <property type="entry name" value="FLAGELLAR ASSEMBLY PROTEIN FLIH"/>
    <property type="match status" value="1"/>
</dbReference>
<sequence>MSTFRPYRFPPLSLPSVAAGCGNDAVQQQAQLAQGFQQGMESGFREGYDTGLEQGQRDGYAAGHSEGWQQGNASVQQQLSSRFDSLAQPLDAMLQALQQLQGDYQQALRREVVELVAKVARQVIRCELALQPVQLLALVDETLAALPPVADEQVSVFLNPEECQRIRELAPERAARWALTPDSRLEPGECRVRAGNHEADAGCRQRLDACIEQVAEQLAEPLPPEAAA</sequence>
<proteinExistence type="inferred from homology"/>
<evidence type="ECO:0000313" key="12">
    <source>
        <dbReference type="Proteomes" id="UP001433638"/>
    </source>
</evidence>
<keyword evidence="7" id="KW-1005">Bacterial flagellum biogenesis</keyword>
<comment type="caution">
    <text evidence="11">The sequence shown here is derived from an EMBL/GenBank/DDBJ whole genome shotgun (WGS) entry which is preliminary data.</text>
</comment>
<dbReference type="InterPro" id="IPR051472">
    <property type="entry name" value="T3SS_Stator/FliH"/>
</dbReference>
<dbReference type="RefSeq" id="WP_349589767.1">
    <property type="nucleotide sequence ID" value="NZ_JBEFLD010000008.1"/>
</dbReference>
<keyword evidence="11" id="KW-0282">Flagellum</keyword>
<evidence type="ECO:0000256" key="3">
    <source>
        <dbReference type="ARBA" id="ARBA00006602"/>
    </source>
</evidence>
<evidence type="ECO:0000256" key="9">
    <source>
        <dbReference type="ARBA" id="ARBA00023225"/>
    </source>
</evidence>
<accession>A0ABV1M8L6</accession>
<dbReference type="InterPro" id="IPR018035">
    <property type="entry name" value="Flagellar_FliH/T3SS_HrpE"/>
</dbReference>
<gene>
    <name evidence="11" type="primary">fliH</name>
    <name evidence="11" type="ORF">ABNW52_15660</name>
</gene>
<dbReference type="EMBL" id="JBEFLD010000008">
    <property type="protein sequence ID" value="MEQ6292050.1"/>
    <property type="molecule type" value="Genomic_DNA"/>
</dbReference>
<dbReference type="NCBIfam" id="NF009925">
    <property type="entry name" value="PRK13386.1"/>
    <property type="match status" value="1"/>
</dbReference>
<keyword evidence="8" id="KW-0653">Protein transport</keyword>
<dbReference type="PANTHER" id="PTHR34982">
    <property type="entry name" value="YOP PROTEINS TRANSLOCATION PROTEIN L"/>
    <property type="match status" value="1"/>
</dbReference>
<comment type="function">
    <text evidence="1">Needed for flagellar regrowth and assembly.</text>
</comment>
<keyword evidence="11" id="KW-0969">Cilium</keyword>
<keyword evidence="5" id="KW-0813">Transport</keyword>
<reference evidence="11" key="1">
    <citation type="submission" date="2024-06" db="EMBL/GenBank/DDBJ databases">
        <title>Genome sequence of Vogesella sp. MAHUQ-64.</title>
        <authorList>
            <person name="Huq M.A."/>
        </authorList>
    </citation>
    <scope>NUCLEOTIDE SEQUENCE</scope>
    <source>
        <strain evidence="11">MAHUQ-64</strain>
    </source>
</reference>
<evidence type="ECO:0000256" key="8">
    <source>
        <dbReference type="ARBA" id="ARBA00022927"/>
    </source>
</evidence>
<evidence type="ECO:0000256" key="1">
    <source>
        <dbReference type="ARBA" id="ARBA00003041"/>
    </source>
</evidence>
<keyword evidence="9" id="KW-1006">Bacterial flagellum protein export</keyword>
<name>A0ABV1M8L6_9NEIS</name>
<evidence type="ECO:0000256" key="6">
    <source>
        <dbReference type="ARBA" id="ARBA00022490"/>
    </source>
</evidence>
<comment type="subcellular location">
    <subcellularLocation>
        <location evidence="2">Cytoplasm</location>
    </subcellularLocation>
</comment>
<protein>
    <recommendedName>
        <fullName evidence="4">Flagellar assembly protein FliH</fullName>
    </recommendedName>
</protein>
<dbReference type="PROSITE" id="PS51257">
    <property type="entry name" value="PROKAR_LIPOPROTEIN"/>
    <property type="match status" value="1"/>
</dbReference>
<evidence type="ECO:0000256" key="7">
    <source>
        <dbReference type="ARBA" id="ARBA00022795"/>
    </source>
</evidence>
<comment type="similarity">
    <text evidence="3">Belongs to the FliH family.</text>
</comment>
<keyword evidence="12" id="KW-1185">Reference proteome</keyword>
<keyword evidence="6" id="KW-0963">Cytoplasm</keyword>
<evidence type="ECO:0000313" key="11">
    <source>
        <dbReference type="EMBL" id="MEQ6292050.1"/>
    </source>
</evidence>
<dbReference type="Pfam" id="PF02108">
    <property type="entry name" value="FliH"/>
    <property type="match status" value="1"/>
</dbReference>